<name>M5UL11_9BACT</name>
<sequence length="138" mass="14595">MIEAALEYAIAPSNPGGLLSRMSKIATYPLDKLIAGYLAKWLHLSGDGNADISGLTSAASQFASTGCLWVAAEAHALAGHSELKTASAEKAKASELHRQLGTKCLVDMIKPEPLWAKTPAATRKKRVQAFQSGEGDVF</sequence>
<dbReference type="AlphaFoldDB" id="M5UL11"/>
<accession>M5UL11</accession>
<keyword evidence="2" id="KW-1185">Reference proteome</keyword>
<organism evidence="1 2">
    <name type="scientific">Rhodopirellula sallentina SM41</name>
    <dbReference type="NCBI Taxonomy" id="1263870"/>
    <lineage>
        <taxon>Bacteria</taxon>
        <taxon>Pseudomonadati</taxon>
        <taxon>Planctomycetota</taxon>
        <taxon>Planctomycetia</taxon>
        <taxon>Pirellulales</taxon>
        <taxon>Pirellulaceae</taxon>
        <taxon>Rhodopirellula</taxon>
    </lineage>
</organism>
<dbReference type="Proteomes" id="UP000011885">
    <property type="component" value="Unassembled WGS sequence"/>
</dbReference>
<evidence type="ECO:0000313" key="2">
    <source>
        <dbReference type="Proteomes" id="UP000011885"/>
    </source>
</evidence>
<comment type="caution">
    <text evidence="1">The sequence shown here is derived from an EMBL/GenBank/DDBJ whole genome shotgun (WGS) entry which is preliminary data.</text>
</comment>
<protein>
    <submittedName>
        <fullName evidence="1">Uncharacterized protein</fullName>
    </submittedName>
</protein>
<evidence type="ECO:0000313" key="1">
    <source>
        <dbReference type="EMBL" id="EMI58551.1"/>
    </source>
</evidence>
<dbReference type="EMBL" id="ANOH01000002">
    <property type="protein sequence ID" value="EMI58551.1"/>
    <property type="molecule type" value="Genomic_DNA"/>
</dbReference>
<proteinExistence type="predicted"/>
<dbReference type="PATRIC" id="fig|1263870.3.peg.13"/>
<gene>
    <name evidence="1" type="ORF">RSSM_00008</name>
</gene>
<reference evidence="1 2" key="1">
    <citation type="journal article" date="2013" name="Mar. Genomics">
        <title>Expression of sulfatases in Rhodopirellula baltica and the diversity of sulfatases in the genus Rhodopirellula.</title>
        <authorList>
            <person name="Wegner C.E."/>
            <person name="Richter-Heitmann T."/>
            <person name="Klindworth A."/>
            <person name="Klockow C."/>
            <person name="Richter M."/>
            <person name="Achstetter T."/>
            <person name="Glockner F.O."/>
            <person name="Harder J."/>
        </authorList>
    </citation>
    <scope>NUCLEOTIDE SEQUENCE [LARGE SCALE GENOMIC DNA]</scope>
    <source>
        <strain evidence="1 2">SM41</strain>
    </source>
</reference>